<dbReference type="RefSeq" id="WP_126756555.1">
    <property type="nucleotide sequence ID" value="NZ_PIPQ01000001.1"/>
</dbReference>
<keyword evidence="5 10" id="KW-0472">Membrane</keyword>
<dbReference type="Gene3D" id="1.10.287.950">
    <property type="entry name" value="Methyl-accepting chemotaxis protein"/>
    <property type="match status" value="1"/>
</dbReference>
<dbReference type="OrthoDB" id="2489132at2"/>
<evidence type="ECO:0000256" key="2">
    <source>
        <dbReference type="ARBA" id="ARBA00022475"/>
    </source>
</evidence>
<dbReference type="Pfam" id="PF17200">
    <property type="entry name" value="sCache_2"/>
    <property type="match status" value="1"/>
</dbReference>
<dbReference type="SUPFAM" id="SSF58104">
    <property type="entry name" value="Methyl-accepting chemotaxis protein (MCP) signaling domain"/>
    <property type="match status" value="1"/>
</dbReference>
<sequence>MDRFFQRFKISVRLFLLLCIAAIGTGLMVLFMLMSDRSFVMNEVQNKLDAINDVALTQVQGFYRQAESGNMTEQEAQAAALAMLANIKYDGGNYIYTLSTNGTLLQHPNQRLQGQKVLDQTDSRGTPYYRDMLSALSNNKEATVRYHQNDKAVLARVAAFEPWGWVINTRVEMQTINGLVMKQFWRLMLIALCLSIPLLLLFMLIIRSITKPLNTSIAAMQDIASGDGDLTVRLNAEGNDELSQLGHSFNLFVSKVQQVVKSLQESALQEEEAAEELTHLSHSSSSLSAQLASEASSVATAVHELSASAAEVADHARQAAESASEADKESHTTAEVMHSTVESIDALAIKLNSAVSQTKALEESSSRIGDILEVIVNIAEQTNLLALNAAIEAARAGEAGRGFAVVADEVRTLATRTQHSTNEISQLTDNIQAAISNVSTVINDVQQASAHTSTNVGNAENALRTINQAVETISSMNVQIATATDEQSRVTSEISQSIVGINDLTNQNEENNQALGRLSNTMSTSSHELAAQARQFKT</sequence>
<feature type="domain" description="Methyl-accepting transducer" evidence="11">
    <location>
        <begin position="266"/>
        <end position="502"/>
    </location>
</feature>
<evidence type="ECO:0000256" key="4">
    <source>
        <dbReference type="ARBA" id="ARBA00022989"/>
    </source>
</evidence>
<dbReference type="EMBL" id="PIPQ01000001">
    <property type="protein sequence ID" value="RUO44159.1"/>
    <property type="molecule type" value="Genomic_DNA"/>
</dbReference>
<evidence type="ECO:0000256" key="1">
    <source>
        <dbReference type="ARBA" id="ARBA00004651"/>
    </source>
</evidence>
<comment type="similarity">
    <text evidence="7">Belongs to the methyl-accepting chemotaxis (MCP) protein family.</text>
</comment>
<keyword evidence="6 8" id="KW-0807">Transducer</keyword>
<feature type="transmembrane region" description="Helical" evidence="10">
    <location>
        <begin position="184"/>
        <end position="206"/>
    </location>
</feature>
<feature type="region of interest" description="Disordered" evidence="9">
    <location>
        <begin position="519"/>
        <end position="538"/>
    </location>
</feature>
<dbReference type="Pfam" id="PF00015">
    <property type="entry name" value="MCPsignal"/>
    <property type="match status" value="1"/>
</dbReference>
<organism evidence="13 14">
    <name type="scientific">Aliidiomarina taiwanensis</name>
    <dbReference type="NCBI Taxonomy" id="946228"/>
    <lineage>
        <taxon>Bacteria</taxon>
        <taxon>Pseudomonadati</taxon>
        <taxon>Pseudomonadota</taxon>
        <taxon>Gammaproteobacteria</taxon>
        <taxon>Alteromonadales</taxon>
        <taxon>Idiomarinaceae</taxon>
        <taxon>Aliidiomarina</taxon>
    </lineage>
</organism>
<dbReference type="PANTHER" id="PTHR32089">
    <property type="entry name" value="METHYL-ACCEPTING CHEMOTAXIS PROTEIN MCPB"/>
    <property type="match status" value="1"/>
</dbReference>
<proteinExistence type="inferred from homology"/>
<dbReference type="Proteomes" id="UP000286976">
    <property type="component" value="Unassembled WGS sequence"/>
</dbReference>
<evidence type="ECO:0000256" key="9">
    <source>
        <dbReference type="SAM" id="MobiDB-lite"/>
    </source>
</evidence>
<dbReference type="PROSITE" id="PS50111">
    <property type="entry name" value="CHEMOTAXIS_TRANSDUC_2"/>
    <property type="match status" value="1"/>
</dbReference>
<feature type="transmembrane region" description="Helical" evidence="10">
    <location>
        <begin position="12"/>
        <end position="34"/>
    </location>
</feature>
<dbReference type="GO" id="GO:0005886">
    <property type="term" value="C:plasma membrane"/>
    <property type="evidence" value="ECO:0007669"/>
    <property type="project" value="UniProtKB-SubCell"/>
</dbReference>
<evidence type="ECO:0000256" key="10">
    <source>
        <dbReference type="SAM" id="Phobius"/>
    </source>
</evidence>
<dbReference type="Gene3D" id="3.30.450.20">
    <property type="entry name" value="PAS domain"/>
    <property type="match status" value="1"/>
</dbReference>
<name>A0A432X9X1_9GAMM</name>
<dbReference type="GO" id="GO:0007165">
    <property type="term" value="P:signal transduction"/>
    <property type="evidence" value="ECO:0007669"/>
    <property type="project" value="UniProtKB-KW"/>
</dbReference>
<gene>
    <name evidence="13" type="ORF">CWE15_03055</name>
</gene>
<keyword evidence="2" id="KW-1003">Cell membrane</keyword>
<dbReference type="SMART" id="SM00283">
    <property type="entry name" value="MA"/>
    <property type="match status" value="1"/>
</dbReference>
<comment type="caution">
    <text evidence="13">The sequence shown here is derived from an EMBL/GenBank/DDBJ whole genome shotgun (WGS) entry which is preliminary data.</text>
</comment>
<dbReference type="CDD" id="cd06225">
    <property type="entry name" value="HAMP"/>
    <property type="match status" value="1"/>
</dbReference>
<evidence type="ECO:0000256" key="8">
    <source>
        <dbReference type="PROSITE-ProRule" id="PRU00284"/>
    </source>
</evidence>
<dbReference type="GO" id="GO:0006935">
    <property type="term" value="P:chemotaxis"/>
    <property type="evidence" value="ECO:0007669"/>
    <property type="project" value="UniProtKB-ARBA"/>
</dbReference>
<evidence type="ECO:0000313" key="14">
    <source>
        <dbReference type="Proteomes" id="UP000286976"/>
    </source>
</evidence>
<reference evidence="13 14" key="1">
    <citation type="journal article" date="2011" name="Front. Microbiol.">
        <title>Genomic signatures of strain selection and enhancement in Bacillus atrophaeus var. globigii, a historical biowarfare simulant.</title>
        <authorList>
            <person name="Gibbons H.S."/>
            <person name="Broomall S.M."/>
            <person name="McNew L.A."/>
            <person name="Daligault H."/>
            <person name="Chapman C."/>
            <person name="Bruce D."/>
            <person name="Karavis M."/>
            <person name="Krepps M."/>
            <person name="McGregor P.A."/>
            <person name="Hong C."/>
            <person name="Park K.H."/>
            <person name="Akmal A."/>
            <person name="Feldman A."/>
            <person name="Lin J.S."/>
            <person name="Chang W.E."/>
            <person name="Higgs B.W."/>
            <person name="Demirev P."/>
            <person name="Lindquist J."/>
            <person name="Liem A."/>
            <person name="Fochler E."/>
            <person name="Read T.D."/>
            <person name="Tapia R."/>
            <person name="Johnson S."/>
            <person name="Bishop-Lilly K.A."/>
            <person name="Detter C."/>
            <person name="Han C."/>
            <person name="Sozhamannan S."/>
            <person name="Rosenzweig C.N."/>
            <person name="Skowronski E.W."/>
        </authorList>
    </citation>
    <scope>NUCLEOTIDE SEQUENCE [LARGE SCALE GENOMIC DNA]</scope>
    <source>
        <strain evidence="13 14">AIT1</strain>
    </source>
</reference>
<feature type="region of interest" description="Disordered" evidence="9">
    <location>
        <begin position="310"/>
        <end position="335"/>
    </location>
</feature>
<keyword evidence="3 10" id="KW-0812">Transmembrane</keyword>
<evidence type="ECO:0000313" key="13">
    <source>
        <dbReference type="EMBL" id="RUO44159.1"/>
    </source>
</evidence>
<evidence type="ECO:0000256" key="6">
    <source>
        <dbReference type="ARBA" id="ARBA00023224"/>
    </source>
</evidence>
<dbReference type="PROSITE" id="PS50885">
    <property type="entry name" value="HAMP"/>
    <property type="match status" value="1"/>
</dbReference>
<feature type="domain" description="HAMP" evidence="12">
    <location>
        <begin position="207"/>
        <end position="261"/>
    </location>
</feature>
<keyword evidence="4 10" id="KW-1133">Transmembrane helix</keyword>
<dbReference type="CDD" id="cd11386">
    <property type="entry name" value="MCP_signal"/>
    <property type="match status" value="1"/>
</dbReference>
<dbReference type="InterPro" id="IPR033480">
    <property type="entry name" value="sCache_2"/>
</dbReference>
<evidence type="ECO:0000259" key="12">
    <source>
        <dbReference type="PROSITE" id="PS50885"/>
    </source>
</evidence>
<dbReference type="InterPro" id="IPR003660">
    <property type="entry name" value="HAMP_dom"/>
</dbReference>
<dbReference type="Pfam" id="PF00672">
    <property type="entry name" value="HAMP"/>
    <property type="match status" value="1"/>
</dbReference>
<dbReference type="FunFam" id="1.10.287.950:FF:000001">
    <property type="entry name" value="Methyl-accepting chemotaxis sensory transducer"/>
    <property type="match status" value="1"/>
</dbReference>
<dbReference type="PANTHER" id="PTHR32089:SF119">
    <property type="entry name" value="METHYL-ACCEPTING CHEMOTAXIS PROTEIN CTPL"/>
    <property type="match status" value="1"/>
</dbReference>
<keyword evidence="14" id="KW-1185">Reference proteome</keyword>
<dbReference type="SMART" id="SM00304">
    <property type="entry name" value="HAMP"/>
    <property type="match status" value="1"/>
</dbReference>
<evidence type="ECO:0000259" key="11">
    <source>
        <dbReference type="PROSITE" id="PS50111"/>
    </source>
</evidence>
<dbReference type="SMART" id="SM01049">
    <property type="entry name" value="Cache_2"/>
    <property type="match status" value="1"/>
</dbReference>
<dbReference type="AlphaFoldDB" id="A0A432X9X1"/>
<protein>
    <submittedName>
        <fullName evidence="13">Methyl-accepting chemotaxis protein</fullName>
    </submittedName>
</protein>
<evidence type="ECO:0000256" key="5">
    <source>
        <dbReference type="ARBA" id="ARBA00023136"/>
    </source>
</evidence>
<evidence type="ECO:0000256" key="7">
    <source>
        <dbReference type="ARBA" id="ARBA00029447"/>
    </source>
</evidence>
<comment type="subcellular location">
    <subcellularLocation>
        <location evidence="1">Cell membrane</location>
        <topology evidence="1">Multi-pass membrane protein</topology>
    </subcellularLocation>
</comment>
<dbReference type="InterPro" id="IPR004089">
    <property type="entry name" value="MCPsignal_dom"/>
</dbReference>
<evidence type="ECO:0000256" key="3">
    <source>
        <dbReference type="ARBA" id="ARBA00022692"/>
    </source>
</evidence>
<accession>A0A432X9X1</accession>